<evidence type="ECO:0000256" key="3">
    <source>
        <dbReference type="ARBA" id="ARBA00023163"/>
    </source>
</evidence>
<dbReference type="AlphaFoldDB" id="A0A1Z4EXQ2"/>
<feature type="DNA-binding region" description="H-T-H motif" evidence="4">
    <location>
        <begin position="58"/>
        <end position="77"/>
    </location>
</feature>
<evidence type="ECO:0000259" key="5">
    <source>
        <dbReference type="PROSITE" id="PS50977"/>
    </source>
</evidence>
<dbReference type="KEGG" id="mste:MSTE_02405"/>
<dbReference type="PROSITE" id="PS50977">
    <property type="entry name" value="HTH_TETR_2"/>
    <property type="match status" value="1"/>
</dbReference>
<proteinExistence type="predicted"/>
<organism evidence="6 7">
    <name type="scientific">[Mycobacterium] stephanolepidis</name>
    <dbReference type="NCBI Taxonomy" id="1520670"/>
    <lineage>
        <taxon>Bacteria</taxon>
        <taxon>Bacillati</taxon>
        <taxon>Actinomycetota</taxon>
        <taxon>Actinomycetes</taxon>
        <taxon>Mycobacteriales</taxon>
        <taxon>Mycobacteriaceae</taxon>
        <taxon>Mycobacteroides</taxon>
    </lineage>
</organism>
<keyword evidence="1" id="KW-0805">Transcription regulation</keyword>
<reference evidence="7" key="1">
    <citation type="journal article" date="2017" name="Genome Announc.">
        <title>Complete Genome Sequence of Mycobacterium stephanolepidis.</title>
        <authorList>
            <person name="Fukano H."/>
            <person name="Yoshida M."/>
            <person name="Katayama Y."/>
            <person name="Omatsu T."/>
            <person name="Mizutani T."/>
            <person name="Kurata O."/>
            <person name="Wada S."/>
            <person name="Hoshino Y."/>
        </authorList>
    </citation>
    <scope>NUCLEOTIDE SEQUENCE [LARGE SCALE GENOMIC DNA]</scope>
    <source>
        <strain evidence="7">NJB0901</strain>
    </source>
</reference>
<dbReference type="InterPro" id="IPR001647">
    <property type="entry name" value="HTH_TetR"/>
</dbReference>
<sequence>MIPDASAQVLDLLAGGAPQHLPRHRHQLSRDDVLQAQRARISVAAMELFADAGYAATTVLHVAQKAGVSRKTFYELYPSKEAVFLDTYQTLGALLKKLGLNTPAERPPAGSLEQVSLSIAALLETMAANGAATRMFYLEALGAGPRVRARRNDAIDEFAAAIAPGMQELRRSADPTLPPLGRRLSHLIVAACIELITEFLADHDPSELPMLTSDLTEVVRAIAIPNHPEQKSSTRTKG</sequence>
<evidence type="ECO:0000256" key="2">
    <source>
        <dbReference type="ARBA" id="ARBA00023125"/>
    </source>
</evidence>
<accession>A0A1Z4EXQ2</accession>
<dbReference type="Proteomes" id="UP000217954">
    <property type="component" value="Chromosome"/>
</dbReference>
<reference evidence="6 7" key="2">
    <citation type="journal article" date="2017" name="Int. J. Syst. Evol. Microbiol.">
        <title>Mycobacterium stephanolepidis sp. nov., a rapidly growing species related to Mycobacterium chelonae, isolated from marine teleost fish, Stephanolepis cirrhifer.</title>
        <authorList>
            <person name="Fukano H."/>
            <person name="Wada S."/>
            <person name="Kurata O."/>
            <person name="Katayama K."/>
            <person name="Fujiwara N."/>
            <person name="Hoshino Y."/>
        </authorList>
    </citation>
    <scope>NUCLEOTIDE SEQUENCE [LARGE SCALE GENOMIC DNA]</scope>
    <source>
        <strain evidence="6 7">NJB0901</strain>
    </source>
</reference>
<name>A0A1Z4EXQ2_9MYCO</name>
<dbReference type="PANTHER" id="PTHR30055:SF238">
    <property type="entry name" value="MYCOFACTOCIN BIOSYNTHESIS TRANSCRIPTIONAL REGULATOR MFTR-RELATED"/>
    <property type="match status" value="1"/>
</dbReference>
<dbReference type="Pfam" id="PF00440">
    <property type="entry name" value="TetR_N"/>
    <property type="match status" value="1"/>
</dbReference>
<dbReference type="InterPro" id="IPR009057">
    <property type="entry name" value="Homeodomain-like_sf"/>
</dbReference>
<gene>
    <name evidence="6" type="ORF">MSTE_02405</name>
</gene>
<protein>
    <submittedName>
        <fullName evidence="6">TetR family transcriptional regulator</fullName>
    </submittedName>
</protein>
<dbReference type="EMBL" id="AP018165">
    <property type="protein sequence ID" value="BAX97717.1"/>
    <property type="molecule type" value="Genomic_DNA"/>
</dbReference>
<dbReference type="SUPFAM" id="SSF46689">
    <property type="entry name" value="Homeodomain-like"/>
    <property type="match status" value="1"/>
</dbReference>
<evidence type="ECO:0000313" key="7">
    <source>
        <dbReference type="Proteomes" id="UP000217954"/>
    </source>
</evidence>
<evidence type="ECO:0000256" key="1">
    <source>
        <dbReference type="ARBA" id="ARBA00023015"/>
    </source>
</evidence>
<dbReference type="PRINTS" id="PR00455">
    <property type="entry name" value="HTHTETR"/>
</dbReference>
<dbReference type="GO" id="GO:0003700">
    <property type="term" value="F:DNA-binding transcription factor activity"/>
    <property type="evidence" value="ECO:0007669"/>
    <property type="project" value="TreeGrafter"/>
</dbReference>
<dbReference type="InterPro" id="IPR050109">
    <property type="entry name" value="HTH-type_TetR-like_transc_reg"/>
</dbReference>
<evidence type="ECO:0000256" key="4">
    <source>
        <dbReference type="PROSITE-ProRule" id="PRU00335"/>
    </source>
</evidence>
<keyword evidence="3" id="KW-0804">Transcription</keyword>
<evidence type="ECO:0000313" key="6">
    <source>
        <dbReference type="EMBL" id="BAX97717.1"/>
    </source>
</evidence>
<dbReference type="Gene3D" id="1.10.357.10">
    <property type="entry name" value="Tetracycline Repressor, domain 2"/>
    <property type="match status" value="1"/>
</dbReference>
<dbReference type="GO" id="GO:0000976">
    <property type="term" value="F:transcription cis-regulatory region binding"/>
    <property type="evidence" value="ECO:0007669"/>
    <property type="project" value="TreeGrafter"/>
</dbReference>
<keyword evidence="7" id="KW-1185">Reference proteome</keyword>
<feature type="domain" description="HTH tetR-type" evidence="5">
    <location>
        <begin position="35"/>
        <end position="95"/>
    </location>
</feature>
<dbReference type="PANTHER" id="PTHR30055">
    <property type="entry name" value="HTH-TYPE TRANSCRIPTIONAL REGULATOR RUTR"/>
    <property type="match status" value="1"/>
</dbReference>
<keyword evidence="2 4" id="KW-0238">DNA-binding</keyword>